<feature type="domain" description="C2H2-type" evidence="9">
    <location>
        <begin position="94"/>
        <end position="121"/>
    </location>
</feature>
<dbReference type="FunFam" id="3.30.160.60:FF:000201">
    <property type="entry name" value="C2H2 finger domain protein (Gli3)"/>
    <property type="match status" value="1"/>
</dbReference>
<dbReference type="InterPro" id="IPR036236">
    <property type="entry name" value="Znf_C2H2_sf"/>
</dbReference>
<dbReference type="PROSITE" id="PS00028">
    <property type="entry name" value="ZINC_FINGER_C2H2_1"/>
    <property type="match status" value="2"/>
</dbReference>
<organism evidence="10 11">
    <name type="scientific">Pachysolen tannophilus NRRL Y-2460</name>
    <dbReference type="NCBI Taxonomy" id="669874"/>
    <lineage>
        <taxon>Eukaryota</taxon>
        <taxon>Fungi</taxon>
        <taxon>Dikarya</taxon>
        <taxon>Ascomycota</taxon>
        <taxon>Saccharomycotina</taxon>
        <taxon>Pichiomycetes</taxon>
        <taxon>Pachysolenaceae</taxon>
        <taxon>Pachysolen</taxon>
    </lineage>
</organism>
<feature type="domain" description="C2H2-type" evidence="9">
    <location>
        <begin position="57"/>
        <end position="82"/>
    </location>
</feature>
<dbReference type="InterPro" id="IPR043359">
    <property type="entry name" value="GLI-like"/>
</dbReference>
<dbReference type="OrthoDB" id="3214149at2759"/>
<evidence type="ECO:0000256" key="5">
    <source>
        <dbReference type="ARBA" id="ARBA00022833"/>
    </source>
</evidence>
<evidence type="ECO:0000256" key="6">
    <source>
        <dbReference type="ARBA" id="ARBA00023242"/>
    </source>
</evidence>
<comment type="subcellular location">
    <subcellularLocation>
        <location evidence="1">Nucleus</location>
    </subcellularLocation>
</comment>
<keyword evidence="11" id="KW-1185">Reference proteome</keyword>
<keyword evidence="4 7" id="KW-0863">Zinc-finger</keyword>
<dbReference type="Gene3D" id="3.30.160.60">
    <property type="entry name" value="Classic Zinc Finger"/>
    <property type="match status" value="3"/>
</dbReference>
<dbReference type="InterPro" id="IPR013087">
    <property type="entry name" value="Znf_C2H2_type"/>
</dbReference>
<dbReference type="Proteomes" id="UP000094236">
    <property type="component" value="Unassembled WGS sequence"/>
</dbReference>
<evidence type="ECO:0000256" key="1">
    <source>
        <dbReference type="ARBA" id="ARBA00004123"/>
    </source>
</evidence>
<feature type="compositionally biased region" description="Low complexity" evidence="8">
    <location>
        <begin position="36"/>
        <end position="53"/>
    </location>
</feature>
<feature type="region of interest" description="Disordered" evidence="8">
    <location>
        <begin position="31"/>
        <end position="53"/>
    </location>
</feature>
<keyword evidence="5" id="KW-0862">Zinc</keyword>
<dbReference type="PANTHER" id="PTHR45718:SF4">
    <property type="entry name" value="TRANSCRIPTIONAL ACTIVATOR CUBITUS INTERRUPTUS"/>
    <property type="match status" value="1"/>
</dbReference>
<dbReference type="Pfam" id="PF23561">
    <property type="entry name" value="zf-C2H2_15"/>
    <property type="match status" value="1"/>
</dbReference>
<gene>
    <name evidence="10" type="ORF">PACTADRAFT_50162</name>
</gene>
<dbReference type="AlphaFoldDB" id="A0A1E4TUJ4"/>
<proteinExistence type="predicted"/>
<dbReference type="Pfam" id="PF00096">
    <property type="entry name" value="zf-C2H2"/>
    <property type="match status" value="1"/>
</dbReference>
<dbReference type="GO" id="GO:0000981">
    <property type="term" value="F:DNA-binding transcription factor activity, RNA polymerase II-specific"/>
    <property type="evidence" value="ECO:0007669"/>
    <property type="project" value="TreeGrafter"/>
</dbReference>
<evidence type="ECO:0000259" key="9">
    <source>
        <dbReference type="PROSITE" id="PS50157"/>
    </source>
</evidence>
<dbReference type="GO" id="GO:0000978">
    <property type="term" value="F:RNA polymerase II cis-regulatory region sequence-specific DNA binding"/>
    <property type="evidence" value="ECO:0007669"/>
    <property type="project" value="TreeGrafter"/>
</dbReference>
<reference evidence="11" key="1">
    <citation type="submission" date="2016-05" db="EMBL/GenBank/DDBJ databases">
        <title>Comparative genomics of biotechnologically important yeasts.</title>
        <authorList>
            <consortium name="DOE Joint Genome Institute"/>
            <person name="Riley R."/>
            <person name="Haridas S."/>
            <person name="Wolfe K.H."/>
            <person name="Lopes M.R."/>
            <person name="Hittinger C.T."/>
            <person name="Goker M."/>
            <person name="Salamov A."/>
            <person name="Wisecaver J."/>
            <person name="Long T.M."/>
            <person name="Aerts A.L."/>
            <person name="Barry K."/>
            <person name="Choi C."/>
            <person name="Clum A."/>
            <person name="Coughlan A.Y."/>
            <person name="Deshpande S."/>
            <person name="Douglass A.P."/>
            <person name="Hanson S.J."/>
            <person name="Klenk H.-P."/>
            <person name="Labutti K."/>
            <person name="Lapidus A."/>
            <person name="Lindquist E."/>
            <person name="Lipzen A."/>
            <person name="Meier-Kolthoff J.P."/>
            <person name="Ohm R.A."/>
            <person name="Otillar R.P."/>
            <person name="Pangilinan J."/>
            <person name="Peng Y."/>
            <person name="Rokas A."/>
            <person name="Rosa C.A."/>
            <person name="Scheuner C."/>
            <person name="Sibirny A.A."/>
            <person name="Slot J.C."/>
            <person name="Stielow J.B."/>
            <person name="Sun H."/>
            <person name="Kurtzman C.P."/>
            <person name="Blackwell M."/>
            <person name="Grigoriev I.V."/>
            <person name="Jeffries T.W."/>
        </authorList>
    </citation>
    <scope>NUCLEOTIDE SEQUENCE [LARGE SCALE GENOMIC DNA]</scope>
    <source>
        <strain evidence="11">NRRL Y-2460</strain>
    </source>
</reference>
<dbReference type="EMBL" id="KV454014">
    <property type="protein sequence ID" value="ODV95442.1"/>
    <property type="molecule type" value="Genomic_DNA"/>
</dbReference>
<evidence type="ECO:0000256" key="2">
    <source>
        <dbReference type="ARBA" id="ARBA00022723"/>
    </source>
</evidence>
<dbReference type="InterPro" id="IPR056436">
    <property type="entry name" value="Znf-C2H2_ZIC1-5/GLI1-3-like"/>
</dbReference>
<evidence type="ECO:0000256" key="4">
    <source>
        <dbReference type="ARBA" id="ARBA00022771"/>
    </source>
</evidence>
<keyword evidence="2" id="KW-0479">Metal-binding</keyword>
<dbReference type="GO" id="GO:0008270">
    <property type="term" value="F:zinc ion binding"/>
    <property type="evidence" value="ECO:0007669"/>
    <property type="project" value="UniProtKB-KW"/>
</dbReference>
<dbReference type="PROSITE" id="PS50157">
    <property type="entry name" value="ZINC_FINGER_C2H2_2"/>
    <property type="match status" value="3"/>
</dbReference>
<dbReference type="PANTHER" id="PTHR45718">
    <property type="entry name" value="TRANSCRIPTIONAL ACTIVATOR CUBITUS INTERRUPTUS"/>
    <property type="match status" value="1"/>
</dbReference>
<accession>A0A1E4TUJ4</accession>
<dbReference type="GO" id="GO:0005634">
    <property type="term" value="C:nucleus"/>
    <property type="evidence" value="ECO:0007669"/>
    <property type="project" value="UniProtKB-SubCell"/>
</dbReference>
<evidence type="ECO:0000313" key="10">
    <source>
        <dbReference type="EMBL" id="ODV95442.1"/>
    </source>
</evidence>
<keyword evidence="3" id="KW-0677">Repeat</keyword>
<name>A0A1E4TUJ4_PACTA</name>
<evidence type="ECO:0000256" key="8">
    <source>
        <dbReference type="SAM" id="MobiDB-lite"/>
    </source>
</evidence>
<evidence type="ECO:0000256" key="3">
    <source>
        <dbReference type="ARBA" id="ARBA00022737"/>
    </source>
</evidence>
<dbReference type="SMART" id="SM00355">
    <property type="entry name" value="ZnF_C2H2"/>
    <property type="match status" value="3"/>
</dbReference>
<dbReference type="SUPFAM" id="SSF57667">
    <property type="entry name" value="beta-beta-alpha zinc fingers"/>
    <property type="match status" value="2"/>
</dbReference>
<evidence type="ECO:0000313" key="11">
    <source>
        <dbReference type="Proteomes" id="UP000094236"/>
    </source>
</evidence>
<evidence type="ECO:0000256" key="7">
    <source>
        <dbReference type="PROSITE-ProRule" id="PRU00042"/>
    </source>
</evidence>
<dbReference type="STRING" id="669874.A0A1E4TUJ4"/>
<keyword evidence="6" id="KW-0539">Nucleus</keyword>
<protein>
    <recommendedName>
        <fullName evidence="9">C2H2-type domain-containing protein</fullName>
    </recommendedName>
</protein>
<sequence length="296" mass="34181">MMACDPEGGSDIDKFFDELVLEYGKKTSFSETEIDNNNNNNNNSSNNSNSNNSNAVRQCQWDHCNTSFSKLDDLVQHLNNVHLTTISANSCKWENCSRFGVNQPSRFALVSHLRTHTGEKPFYCVLPECSKHFTRSDALLKHIKTVHEVSNSNNLEEVEYPYWYHTKFNNTDKELILQNVEKSLKYYSNTFFNPKTNEQQLAKILDGEVTNTNLNEVKKMHLTGLNEISRQSISQFDVNQIDSITDLQKFYNNLQDYHGLLKSLENVLDNELSKDLAEKKKYFLRCQLLIDALISQ</sequence>
<feature type="domain" description="C2H2-type" evidence="9">
    <location>
        <begin position="122"/>
        <end position="152"/>
    </location>
</feature>